<organism evidence="1">
    <name type="scientific">Ixodes ricinus</name>
    <name type="common">Common tick</name>
    <name type="synonym">Acarus ricinus</name>
    <dbReference type="NCBI Taxonomy" id="34613"/>
    <lineage>
        <taxon>Eukaryota</taxon>
        <taxon>Metazoa</taxon>
        <taxon>Ecdysozoa</taxon>
        <taxon>Arthropoda</taxon>
        <taxon>Chelicerata</taxon>
        <taxon>Arachnida</taxon>
        <taxon>Acari</taxon>
        <taxon>Parasitiformes</taxon>
        <taxon>Ixodida</taxon>
        <taxon>Ixodoidea</taxon>
        <taxon>Ixodidae</taxon>
        <taxon>Ixodinae</taxon>
        <taxon>Ixodes</taxon>
    </lineage>
</organism>
<proteinExistence type="predicted"/>
<accession>A0A6B0U7X8</accession>
<protein>
    <submittedName>
        <fullName evidence="1">Putative secreted protein</fullName>
    </submittedName>
</protein>
<sequence length="80" mass="8833">MCGLRGVWLCSVARRGMTAVGQGPRHRYLQQYGHCTHSFCSAMCYDACVCVKPSRNCFVYSLPVCESELGIQLGSTYTST</sequence>
<dbReference type="EMBL" id="GIFC01002193">
    <property type="protein sequence ID" value="MXU84276.1"/>
    <property type="molecule type" value="Transcribed_RNA"/>
</dbReference>
<reference evidence="1" key="1">
    <citation type="submission" date="2019-12" db="EMBL/GenBank/DDBJ databases">
        <title>An insight into the sialome of adult female Ixodes ricinus ticks feeding for 6 days.</title>
        <authorList>
            <person name="Perner J."/>
            <person name="Ribeiro J.M.C."/>
        </authorList>
    </citation>
    <scope>NUCLEOTIDE SEQUENCE</scope>
    <source>
        <strain evidence="1">Semi-engorged</strain>
        <tissue evidence="1">Salivary glands</tissue>
    </source>
</reference>
<evidence type="ECO:0000313" key="1">
    <source>
        <dbReference type="EMBL" id="MXU84276.1"/>
    </source>
</evidence>
<name>A0A6B0U7X8_IXORI</name>
<dbReference type="AlphaFoldDB" id="A0A6B0U7X8"/>